<name>A0A1L8TBK0_9ENTE</name>
<protein>
    <submittedName>
        <fullName evidence="1">Uncharacterized protein</fullName>
    </submittedName>
</protein>
<evidence type="ECO:0000313" key="2">
    <source>
        <dbReference type="Proteomes" id="UP000182077"/>
    </source>
</evidence>
<proteinExistence type="predicted"/>
<keyword evidence="2" id="KW-1185">Reference proteome</keyword>
<dbReference type="AlphaFoldDB" id="A0A1L8TBK0"/>
<reference evidence="1 2" key="1">
    <citation type="submission" date="2014-12" db="EMBL/GenBank/DDBJ databases">
        <title>Draft genome sequences of 29 type strains of Enterococci.</title>
        <authorList>
            <person name="Zhong Z."/>
            <person name="Sun Z."/>
            <person name="Liu W."/>
            <person name="Zhang W."/>
            <person name="Zhang H."/>
        </authorList>
    </citation>
    <scope>NUCLEOTIDE SEQUENCE [LARGE SCALE GENOMIC DNA]</scope>
    <source>
        <strain evidence="1 2">DSM 17122</strain>
    </source>
</reference>
<accession>A0A1L8TBK0</accession>
<gene>
    <name evidence="1" type="ORF">RV04_GL001181</name>
</gene>
<evidence type="ECO:0000313" key="1">
    <source>
        <dbReference type="EMBL" id="OJG41588.1"/>
    </source>
</evidence>
<dbReference type="Proteomes" id="UP000182077">
    <property type="component" value="Unassembled WGS sequence"/>
</dbReference>
<comment type="caution">
    <text evidence="1">The sequence shown here is derived from an EMBL/GenBank/DDBJ whole genome shotgun (WGS) entry which is preliminary data.</text>
</comment>
<dbReference type="RefSeq" id="WP_245791098.1">
    <property type="nucleotide sequence ID" value="NZ_JBHSHK010000018.1"/>
</dbReference>
<organism evidence="1 2">
    <name type="scientific">Enterococcus hermanniensis</name>
    <dbReference type="NCBI Taxonomy" id="249189"/>
    <lineage>
        <taxon>Bacteria</taxon>
        <taxon>Bacillati</taxon>
        <taxon>Bacillota</taxon>
        <taxon>Bacilli</taxon>
        <taxon>Lactobacillales</taxon>
        <taxon>Enterococcaceae</taxon>
        <taxon>Enterococcus</taxon>
    </lineage>
</organism>
<dbReference type="EMBL" id="JXKQ01000022">
    <property type="protein sequence ID" value="OJG41588.1"/>
    <property type="molecule type" value="Genomic_DNA"/>
</dbReference>
<sequence>MQRKKGAAWEIEIDWLLENDTEVYLIERFDDLVSKFWKDVIGEQNK</sequence>